<keyword evidence="7" id="KW-0813">Transport</keyword>
<keyword evidence="4 7" id="KW-0812">Transmembrane</keyword>
<protein>
    <submittedName>
        <fullName evidence="8">ExbD/TolR family protein</fullName>
    </submittedName>
</protein>
<dbReference type="RefSeq" id="WP_171680611.1">
    <property type="nucleotide sequence ID" value="NZ_JABGBN010000005.1"/>
</dbReference>
<dbReference type="GO" id="GO:0015031">
    <property type="term" value="P:protein transport"/>
    <property type="evidence" value="ECO:0007669"/>
    <property type="project" value="UniProtKB-KW"/>
</dbReference>
<keyword evidence="3" id="KW-1003">Cell membrane</keyword>
<evidence type="ECO:0000256" key="5">
    <source>
        <dbReference type="ARBA" id="ARBA00022989"/>
    </source>
</evidence>
<evidence type="ECO:0000256" key="6">
    <source>
        <dbReference type="ARBA" id="ARBA00023136"/>
    </source>
</evidence>
<reference evidence="8 9" key="1">
    <citation type="submission" date="2020-05" db="EMBL/GenBank/DDBJ databases">
        <authorList>
            <person name="Niu N."/>
        </authorList>
    </citation>
    <scope>NUCLEOTIDE SEQUENCE [LARGE SCALE GENOMIC DNA]</scope>
    <source>
        <strain evidence="8 9">3340-03</strain>
    </source>
</reference>
<dbReference type="EMBL" id="JABGBN010000005">
    <property type="protein sequence ID" value="NOL51910.1"/>
    <property type="molecule type" value="Genomic_DNA"/>
</dbReference>
<evidence type="ECO:0000256" key="4">
    <source>
        <dbReference type="ARBA" id="ARBA00022692"/>
    </source>
</evidence>
<comment type="subcellular location">
    <subcellularLocation>
        <location evidence="1">Cell membrane</location>
        <topology evidence="1">Single-pass membrane protein</topology>
    </subcellularLocation>
    <subcellularLocation>
        <location evidence="7">Cell membrane</location>
        <topology evidence="7">Single-pass type II membrane protein</topology>
    </subcellularLocation>
</comment>
<dbReference type="InterPro" id="IPR003400">
    <property type="entry name" value="ExbD"/>
</dbReference>
<evidence type="ECO:0000256" key="2">
    <source>
        <dbReference type="ARBA" id="ARBA00005811"/>
    </source>
</evidence>
<evidence type="ECO:0000256" key="1">
    <source>
        <dbReference type="ARBA" id="ARBA00004162"/>
    </source>
</evidence>
<dbReference type="Pfam" id="PF02472">
    <property type="entry name" value="ExbD"/>
    <property type="match status" value="1"/>
</dbReference>
<gene>
    <name evidence="8" type="ORF">HKX39_06970</name>
</gene>
<sequence>MAGMRKGRGRSRRMKNEMNVVPYIDVMLVLLVIFMVTAPMITPGLVNLPSVGQAAEVPATPVEVQIEENGDVSVRLRQAGADFEKIPKEEVLARIQSMIQAADTPVVISADGKVPYEDVMTIMDTLRSNGLTRLGLMVNQTKATPAKK</sequence>
<dbReference type="Gene3D" id="3.30.420.270">
    <property type="match status" value="1"/>
</dbReference>
<dbReference type="PANTHER" id="PTHR30558">
    <property type="entry name" value="EXBD MEMBRANE COMPONENT OF PMF-DRIVEN MACROMOLECULE IMPORT SYSTEM"/>
    <property type="match status" value="1"/>
</dbReference>
<dbReference type="PANTHER" id="PTHR30558:SF7">
    <property type="entry name" value="TOL-PAL SYSTEM PROTEIN TOLR"/>
    <property type="match status" value="1"/>
</dbReference>
<keyword evidence="9" id="KW-1185">Reference proteome</keyword>
<dbReference type="GO" id="GO:0005886">
    <property type="term" value="C:plasma membrane"/>
    <property type="evidence" value="ECO:0007669"/>
    <property type="project" value="UniProtKB-SubCell"/>
</dbReference>
<proteinExistence type="inferred from homology"/>
<keyword evidence="6" id="KW-0472">Membrane</keyword>
<dbReference type="Proteomes" id="UP000537862">
    <property type="component" value="Unassembled WGS sequence"/>
</dbReference>
<comment type="similarity">
    <text evidence="2 7">Belongs to the ExbD/TolR family.</text>
</comment>
<dbReference type="GO" id="GO:0022857">
    <property type="term" value="F:transmembrane transporter activity"/>
    <property type="evidence" value="ECO:0007669"/>
    <property type="project" value="InterPro"/>
</dbReference>
<organism evidence="8 9">
    <name type="scientific">Pelistega suis</name>
    <dbReference type="NCBI Taxonomy" id="1631957"/>
    <lineage>
        <taxon>Bacteria</taxon>
        <taxon>Pseudomonadati</taxon>
        <taxon>Pseudomonadota</taxon>
        <taxon>Betaproteobacteria</taxon>
        <taxon>Burkholderiales</taxon>
        <taxon>Alcaligenaceae</taxon>
        <taxon>Pelistega</taxon>
    </lineage>
</organism>
<evidence type="ECO:0000256" key="7">
    <source>
        <dbReference type="RuleBase" id="RU003879"/>
    </source>
</evidence>
<name>A0A849P345_9BURK</name>
<comment type="caution">
    <text evidence="8">The sequence shown here is derived from an EMBL/GenBank/DDBJ whole genome shotgun (WGS) entry which is preliminary data.</text>
</comment>
<evidence type="ECO:0000313" key="8">
    <source>
        <dbReference type="EMBL" id="NOL51910.1"/>
    </source>
</evidence>
<accession>A0A849P345</accession>
<evidence type="ECO:0000256" key="3">
    <source>
        <dbReference type="ARBA" id="ARBA00022475"/>
    </source>
</evidence>
<dbReference type="AlphaFoldDB" id="A0A849P345"/>
<evidence type="ECO:0000313" key="9">
    <source>
        <dbReference type="Proteomes" id="UP000537862"/>
    </source>
</evidence>
<keyword evidence="5" id="KW-1133">Transmembrane helix</keyword>
<keyword evidence="7" id="KW-0653">Protein transport</keyword>